<dbReference type="RefSeq" id="WP_377058379.1">
    <property type="nucleotide sequence ID" value="NZ_JBHLUU010000097.1"/>
</dbReference>
<name>A0ABV6KWD7_9BACI</name>
<comment type="caution">
    <text evidence="1">The sequence shown here is derived from an EMBL/GenBank/DDBJ whole genome shotgun (WGS) entry which is preliminary data.</text>
</comment>
<organism evidence="1 2">
    <name type="scientific">Robertmurraya beringensis</name>
    <dbReference type="NCBI Taxonomy" id="641660"/>
    <lineage>
        <taxon>Bacteria</taxon>
        <taxon>Bacillati</taxon>
        <taxon>Bacillota</taxon>
        <taxon>Bacilli</taxon>
        <taxon>Bacillales</taxon>
        <taxon>Bacillaceae</taxon>
        <taxon>Robertmurraya</taxon>
    </lineage>
</organism>
<gene>
    <name evidence="1" type="ORF">ACFFHF_13510</name>
</gene>
<dbReference type="EMBL" id="JBHLUU010000097">
    <property type="protein sequence ID" value="MFC0476251.1"/>
    <property type="molecule type" value="Genomic_DNA"/>
</dbReference>
<dbReference type="Proteomes" id="UP001589738">
    <property type="component" value="Unassembled WGS sequence"/>
</dbReference>
<sequence>MRKQPIGMSRESSYKVGEAVTGKKAIISSKDGKEVTGRVIYKRKAEYRDDPFRKRA</sequence>
<evidence type="ECO:0000313" key="1">
    <source>
        <dbReference type="EMBL" id="MFC0476251.1"/>
    </source>
</evidence>
<accession>A0ABV6KWD7</accession>
<protein>
    <submittedName>
        <fullName evidence="1">Uncharacterized protein</fullName>
    </submittedName>
</protein>
<evidence type="ECO:0000313" key="2">
    <source>
        <dbReference type="Proteomes" id="UP001589738"/>
    </source>
</evidence>
<proteinExistence type="predicted"/>
<reference evidence="1 2" key="1">
    <citation type="submission" date="2024-09" db="EMBL/GenBank/DDBJ databases">
        <authorList>
            <person name="Sun Q."/>
            <person name="Mori K."/>
        </authorList>
    </citation>
    <scope>NUCLEOTIDE SEQUENCE [LARGE SCALE GENOMIC DNA]</scope>
    <source>
        <strain evidence="1 2">CGMCC 1.9126</strain>
    </source>
</reference>
<keyword evidence="2" id="KW-1185">Reference proteome</keyword>